<feature type="transmembrane region" description="Helical" evidence="1">
    <location>
        <begin position="16"/>
        <end position="33"/>
    </location>
</feature>
<keyword evidence="1" id="KW-0472">Membrane</keyword>
<dbReference type="KEGG" id="lpav:PLANPX_3606"/>
<organism evidence="2 3">
    <name type="scientific">Lacipirellula parvula</name>
    <dbReference type="NCBI Taxonomy" id="2650471"/>
    <lineage>
        <taxon>Bacteria</taxon>
        <taxon>Pseudomonadati</taxon>
        <taxon>Planctomycetota</taxon>
        <taxon>Planctomycetia</taxon>
        <taxon>Pirellulales</taxon>
        <taxon>Lacipirellulaceae</taxon>
        <taxon>Lacipirellula</taxon>
    </lineage>
</organism>
<name>A0A5K7XB46_9BACT</name>
<dbReference type="RefSeq" id="WP_152099652.1">
    <property type="nucleotide sequence ID" value="NZ_AP021861.1"/>
</dbReference>
<reference evidence="3" key="1">
    <citation type="submission" date="2019-10" db="EMBL/GenBank/DDBJ databases">
        <title>Lacipirellula parvula gen. nov., sp. nov., representing a lineage of planctomycetes widespread in freshwater anoxic habitats, and description of the family Lacipirellulaceae.</title>
        <authorList>
            <person name="Dedysh S.N."/>
            <person name="Kulichevskaya I.S."/>
            <person name="Beletsky A.V."/>
            <person name="Rakitin A.L."/>
            <person name="Mardanov A.V."/>
            <person name="Ivanova A.A."/>
            <person name="Saltykova V.X."/>
            <person name="Rijpstra W.I.C."/>
            <person name="Sinninghe Damste J.S."/>
            <person name="Ravin N.V."/>
        </authorList>
    </citation>
    <scope>NUCLEOTIDE SEQUENCE [LARGE SCALE GENOMIC DNA]</scope>
    <source>
        <strain evidence="3">PX69</strain>
    </source>
</reference>
<dbReference type="EMBL" id="AP021861">
    <property type="protein sequence ID" value="BBO33994.1"/>
    <property type="molecule type" value="Genomic_DNA"/>
</dbReference>
<evidence type="ECO:0000313" key="2">
    <source>
        <dbReference type="EMBL" id="BBO33994.1"/>
    </source>
</evidence>
<evidence type="ECO:0000256" key="1">
    <source>
        <dbReference type="SAM" id="Phobius"/>
    </source>
</evidence>
<keyword evidence="1" id="KW-1133">Transmembrane helix</keyword>
<accession>A0A5K7XB46</accession>
<keyword evidence="3" id="KW-1185">Reference proteome</keyword>
<dbReference type="AlphaFoldDB" id="A0A5K7XB46"/>
<sequence length="162" mass="17981">MADSEPESESSSGKPVGIGVLVVILLIGAKAFFRAQPHLEKAEQKRAASQARADAAAALTKPDLDAYLEQQEDYNAVADLQREFQLSDEEFEDVLRTAWSSNHPDAAMNPWQIRIGNISDPYWWRAQQKWELEEIRNACQRRTAAVDSAVDATATPAAPEQN</sequence>
<gene>
    <name evidence="2" type="ORF">PLANPX_3606</name>
</gene>
<keyword evidence="1" id="KW-0812">Transmembrane</keyword>
<evidence type="ECO:0000313" key="3">
    <source>
        <dbReference type="Proteomes" id="UP000326837"/>
    </source>
</evidence>
<dbReference type="Proteomes" id="UP000326837">
    <property type="component" value="Chromosome"/>
</dbReference>
<proteinExistence type="predicted"/>
<protein>
    <submittedName>
        <fullName evidence="2">Uncharacterized protein</fullName>
    </submittedName>
</protein>